<dbReference type="EMBL" id="WQLB01000016">
    <property type="protein sequence ID" value="MVN87589.1"/>
    <property type="molecule type" value="Genomic_DNA"/>
</dbReference>
<accession>A0A7C9HS79</accession>
<evidence type="ECO:0000256" key="2">
    <source>
        <dbReference type="SAM" id="SignalP"/>
    </source>
</evidence>
<keyword evidence="4" id="KW-1185">Reference proteome</keyword>
<feature type="compositionally biased region" description="Low complexity" evidence="1">
    <location>
        <begin position="306"/>
        <end position="317"/>
    </location>
</feature>
<comment type="caution">
    <text evidence="3">The sequence shown here is derived from an EMBL/GenBank/DDBJ whole genome shotgun (WGS) entry which is preliminary data.</text>
</comment>
<feature type="chain" id="PRO_5028836122" evidence="2">
    <location>
        <begin position="22"/>
        <end position="323"/>
    </location>
</feature>
<evidence type="ECO:0000256" key="1">
    <source>
        <dbReference type="SAM" id="MobiDB-lite"/>
    </source>
</evidence>
<gene>
    <name evidence="3" type="ORF">GO986_12515</name>
</gene>
<keyword evidence="2" id="KW-0732">Signal</keyword>
<name>A0A7C9HS79_9DEIO</name>
<sequence>MLRHSAFLFLSLFSLTSAALAAAPAALTGEWLIGTAYPANIYDKDAEGAQSSSTRLLLRPDGTYALTDLQLSYIPGYFGSYLVTCETLNVFTESGKYQVTGNKLSFQPGAAQKRIGVSPGRLNAGCKRFEGTRETVKQAPYQGTFTLAGGTLTLNARSVRQAYSRRPAETAKPAAPVLPSPSISSVRPAAAPVSPAALITPAPWTATGTWAARFDTPNGPVEMRFSVYDDGEGGLSGSGTGDDDLRGWLLGSSAGQFKIGLSSGDDELNLELSGRFSGDRYEGTFQASAPDGEALLGGRLTMLRDTSTSPSSTSSGPVTPPRR</sequence>
<feature type="signal peptide" evidence="2">
    <location>
        <begin position="1"/>
        <end position="21"/>
    </location>
</feature>
<dbReference type="AlphaFoldDB" id="A0A7C9HS79"/>
<evidence type="ECO:0000313" key="3">
    <source>
        <dbReference type="EMBL" id="MVN87589.1"/>
    </source>
</evidence>
<dbReference type="Proteomes" id="UP000483286">
    <property type="component" value="Unassembled WGS sequence"/>
</dbReference>
<organism evidence="3 4">
    <name type="scientific">Deinococcus arboris</name>
    <dbReference type="NCBI Taxonomy" id="2682977"/>
    <lineage>
        <taxon>Bacteria</taxon>
        <taxon>Thermotogati</taxon>
        <taxon>Deinococcota</taxon>
        <taxon>Deinococci</taxon>
        <taxon>Deinococcales</taxon>
        <taxon>Deinococcaceae</taxon>
        <taxon>Deinococcus</taxon>
    </lineage>
</organism>
<evidence type="ECO:0000313" key="4">
    <source>
        <dbReference type="Proteomes" id="UP000483286"/>
    </source>
</evidence>
<proteinExistence type="predicted"/>
<reference evidence="3 4" key="1">
    <citation type="submission" date="2019-12" db="EMBL/GenBank/DDBJ databases">
        <title>Deinococcus sp. HMF7620 Genome sequencing and assembly.</title>
        <authorList>
            <person name="Kang H."/>
            <person name="Kim H."/>
            <person name="Joh K."/>
        </authorList>
    </citation>
    <scope>NUCLEOTIDE SEQUENCE [LARGE SCALE GENOMIC DNA]</scope>
    <source>
        <strain evidence="3 4">HMF7620</strain>
    </source>
</reference>
<feature type="region of interest" description="Disordered" evidence="1">
    <location>
        <begin position="301"/>
        <end position="323"/>
    </location>
</feature>
<dbReference type="RefSeq" id="WP_157459644.1">
    <property type="nucleotide sequence ID" value="NZ_WQLB01000016.1"/>
</dbReference>
<protein>
    <submittedName>
        <fullName evidence="3">Uncharacterized protein</fullName>
    </submittedName>
</protein>